<comment type="caution">
    <text evidence="1">The sequence shown here is derived from an EMBL/GenBank/DDBJ whole genome shotgun (WGS) entry which is preliminary data.</text>
</comment>
<name>A0AAP2AI25_LELAM</name>
<evidence type="ECO:0008006" key="3">
    <source>
        <dbReference type="Google" id="ProtNLM"/>
    </source>
</evidence>
<dbReference type="Proteomes" id="UP000653275">
    <property type="component" value="Unassembled WGS sequence"/>
</dbReference>
<dbReference type="EMBL" id="JAENMS010000032">
    <property type="protein sequence ID" value="MBL5937248.1"/>
    <property type="molecule type" value="Genomic_DNA"/>
</dbReference>
<organism evidence="1 2">
    <name type="scientific">Lelliottia amnigena</name>
    <name type="common">Enterobacter amnigenus</name>
    <dbReference type="NCBI Taxonomy" id="61646"/>
    <lineage>
        <taxon>Bacteria</taxon>
        <taxon>Pseudomonadati</taxon>
        <taxon>Pseudomonadota</taxon>
        <taxon>Gammaproteobacteria</taxon>
        <taxon>Enterobacterales</taxon>
        <taxon>Enterobacteriaceae</taxon>
        <taxon>Lelliottia</taxon>
    </lineage>
</organism>
<dbReference type="AlphaFoldDB" id="A0AAP2AI25"/>
<evidence type="ECO:0000313" key="1">
    <source>
        <dbReference type="EMBL" id="MBL5937248.1"/>
    </source>
</evidence>
<gene>
    <name evidence="1" type="ORF">I7V27_22810</name>
</gene>
<dbReference type="InterPro" id="IPR024406">
    <property type="entry name" value="TAC-10"/>
</dbReference>
<dbReference type="Pfam" id="PF10963">
    <property type="entry name" value="Phage_TAC_10"/>
    <property type="match status" value="1"/>
</dbReference>
<reference evidence="1" key="1">
    <citation type="submission" date="2020-12" db="EMBL/GenBank/DDBJ databases">
        <title>Draft genome sequence of Enterobacter spp., Lelliottia spp. and Serratia spp. isolated from drinking water reservoirs and lakes.</title>
        <authorList>
            <person name="Reitter C."/>
            <person name="Neuhaus K."/>
            <person name="Huegler M."/>
        </authorList>
    </citation>
    <scope>NUCLEOTIDE SEQUENCE</scope>
    <source>
        <strain evidence="1">TZW15</strain>
    </source>
</reference>
<feature type="non-terminal residue" evidence="1">
    <location>
        <position position="55"/>
    </location>
</feature>
<evidence type="ECO:0000313" key="2">
    <source>
        <dbReference type="Proteomes" id="UP000653275"/>
    </source>
</evidence>
<dbReference type="RefSeq" id="WP_420489189.1">
    <property type="nucleotide sequence ID" value="NZ_JAENMS010000032.1"/>
</dbReference>
<protein>
    <recommendedName>
        <fullName evidence="3">Phage tail protein</fullName>
    </recommendedName>
</protein>
<sequence>MAIEKIELTVGGTALAFAPTATDYNNMINSMQPDNKVAPAQQFLMRTVLPAHADA</sequence>
<accession>A0AAP2AI25</accession>
<proteinExistence type="predicted"/>